<feature type="transmembrane region" description="Helical" evidence="1">
    <location>
        <begin position="28"/>
        <end position="49"/>
    </location>
</feature>
<feature type="non-terminal residue" evidence="2">
    <location>
        <position position="140"/>
    </location>
</feature>
<accession>A0A133UPD3</accession>
<dbReference type="Gene3D" id="2.70.150.10">
    <property type="entry name" value="Calcium-transporting ATPase, cytoplasmic transduction domain A"/>
    <property type="match status" value="1"/>
</dbReference>
<keyword evidence="1" id="KW-0472">Membrane</keyword>
<keyword evidence="1" id="KW-0812">Transmembrane</keyword>
<dbReference type="GO" id="GO:0008556">
    <property type="term" value="F:P-type potassium transmembrane transporter activity"/>
    <property type="evidence" value="ECO:0007669"/>
    <property type="project" value="InterPro"/>
</dbReference>
<dbReference type="GO" id="GO:0005524">
    <property type="term" value="F:ATP binding"/>
    <property type="evidence" value="ECO:0007669"/>
    <property type="project" value="UniProtKB-KW"/>
</dbReference>
<evidence type="ECO:0000313" key="3">
    <source>
        <dbReference type="Proteomes" id="UP000070463"/>
    </source>
</evidence>
<dbReference type="Proteomes" id="UP000070463">
    <property type="component" value="Unassembled WGS sequence"/>
</dbReference>
<dbReference type="GO" id="GO:0016020">
    <property type="term" value="C:membrane"/>
    <property type="evidence" value="ECO:0007669"/>
    <property type="project" value="InterPro"/>
</dbReference>
<reference evidence="2 3" key="1">
    <citation type="journal article" date="2016" name="Sci. Rep.">
        <title>Metabolic traits of an uncultured archaeal lineage -MSBL1- from brine pools of the Red Sea.</title>
        <authorList>
            <person name="Mwirichia R."/>
            <person name="Alam I."/>
            <person name="Rashid M."/>
            <person name="Vinu M."/>
            <person name="Ba-Alawi W."/>
            <person name="Anthony Kamau A."/>
            <person name="Kamanda Ngugi D."/>
            <person name="Goker M."/>
            <person name="Klenk H.P."/>
            <person name="Bajic V."/>
            <person name="Stingl U."/>
        </authorList>
    </citation>
    <scope>NUCLEOTIDE SEQUENCE [LARGE SCALE GENOMIC DNA]</scope>
    <source>
        <strain evidence="2">SCGC-AAA259I09</strain>
    </source>
</reference>
<dbReference type="InterPro" id="IPR006391">
    <property type="entry name" value="P-type_ATPase_bsu_IA"/>
</dbReference>
<dbReference type="AlphaFoldDB" id="A0A133UPD3"/>
<keyword evidence="1" id="KW-1133">Transmembrane helix</keyword>
<dbReference type="EMBL" id="LHXR01000109">
    <property type="protein sequence ID" value="KXA96092.1"/>
    <property type="molecule type" value="Genomic_DNA"/>
</dbReference>
<gene>
    <name evidence="2" type="ORF">AKJ37_06040</name>
</gene>
<keyword evidence="3" id="KW-1185">Reference proteome</keyword>
<comment type="caution">
    <text evidence="2">The sequence shown here is derived from an EMBL/GenBank/DDBJ whole genome shotgun (WGS) entry which is preliminary data.</text>
</comment>
<organism evidence="2 3">
    <name type="scientific">candidate division MSBL1 archaeon SCGC-AAA259I09</name>
    <dbReference type="NCBI Taxonomy" id="1698267"/>
    <lineage>
        <taxon>Archaea</taxon>
        <taxon>Methanobacteriati</taxon>
        <taxon>Methanobacteriota</taxon>
        <taxon>candidate division MSBL1</taxon>
    </lineage>
</organism>
<dbReference type="PANTHER" id="PTHR43743">
    <property type="entry name" value="POTASSIUM-TRANSPORTING ATPASE ATP-BINDING SUBUNIT"/>
    <property type="match status" value="1"/>
</dbReference>
<feature type="transmembrane region" description="Helical" evidence="1">
    <location>
        <begin position="55"/>
        <end position="75"/>
    </location>
</feature>
<evidence type="ECO:0000256" key="1">
    <source>
        <dbReference type="SAM" id="Phobius"/>
    </source>
</evidence>
<evidence type="ECO:0000313" key="2">
    <source>
        <dbReference type="EMBL" id="KXA96092.1"/>
    </source>
</evidence>
<proteinExistence type="predicted"/>
<protein>
    <submittedName>
        <fullName evidence="2">Potassium transporter KtrB</fullName>
    </submittedName>
</protein>
<name>A0A133UPD3_9EURY</name>
<sequence>MVEWEKQREAVKQSVIKMDPRYLVKNPVMFVVEIGTILTLALTIYPPFFHGQEAQWYYGFITGVLLFTVLFANYAESLAELEGEAHAESLRELKTETRGKRLQKDLPLEEIAENDYEEVDGEDLKKGDLVFVEEGDTIPR</sequence>
<dbReference type="PANTHER" id="PTHR43743:SF1">
    <property type="entry name" value="POTASSIUM-TRANSPORTING ATPASE ATP-BINDING SUBUNIT"/>
    <property type="match status" value="1"/>
</dbReference>